<name>A0AAV2N0H3_9HYME</name>
<accession>A0AAV2N0H3</accession>
<gene>
    <name evidence="1" type="ORF">LPLAT_LOCUS9532</name>
</gene>
<proteinExistence type="predicted"/>
<dbReference type="Proteomes" id="UP001497644">
    <property type="component" value="Unassembled WGS sequence"/>
</dbReference>
<comment type="caution">
    <text evidence="1">The sequence shown here is derived from an EMBL/GenBank/DDBJ whole genome shotgun (WGS) entry which is preliminary data.</text>
</comment>
<evidence type="ECO:0000313" key="1">
    <source>
        <dbReference type="EMBL" id="CAL1672626.1"/>
    </source>
</evidence>
<sequence length="159" mass="18251">MVRMNDKYQRALDAGSSMWSDSKMQSLAAIEVGRHDARDSSNLSSKFHVPVYSYHTPGNRKVKSIGKVKLGDKKTGFVLMEDGRMATEGSLRSPLYRNNKEYVRNAQNYSQGDRYDMYNNVHNPFSECGAMDLNRAIRNDMERRHVTFNKSAELWSEMA</sequence>
<organism evidence="1 2">
    <name type="scientific">Lasius platythorax</name>
    <dbReference type="NCBI Taxonomy" id="488582"/>
    <lineage>
        <taxon>Eukaryota</taxon>
        <taxon>Metazoa</taxon>
        <taxon>Ecdysozoa</taxon>
        <taxon>Arthropoda</taxon>
        <taxon>Hexapoda</taxon>
        <taxon>Insecta</taxon>
        <taxon>Pterygota</taxon>
        <taxon>Neoptera</taxon>
        <taxon>Endopterygota</taxon>
        <taxon>Hymenoptera</taxon>
        <taxon>Apocrita</taxon>
        <taxon>Aculeata</taxon>
        <taxon>Formicoidea</taxon>
        <taxon>Formicidae</taxon>
        <taxon>Formicinae</taxon>
        <taxon>Lasius</taxon>
        <taxon>Lasius</taxon>
    </lineage>
</organism>
<dbReference type="EMBL" id="CAXIPU020000751">
    <property type="protein sequence ID" value="CAL1672626.1"/>
    <property type="molecule type" value="Genomic_DNA"/>
</dbReference>
<evidence type="ECO:0000313" key="2">
    <source>
        <dbReference type="Proteomes" id="UP001497644"/>
    </source>
</evidence>
<protein>
    <submittedName>
        <fullName evidence="1">Uncharacterized protein</fullName>
    </submittedName>
</protein>
<dbReference type="AlphaFoldDB" id="A0AAV2N0H3"/>
<keyword evidence="2" id="KW-1185">Reference proteome</keyword>
<reference evidence="1" key="1">
    <citation type="submission" date="2024-04" db="EMBL/GenBank/DDBJ databases">
        <authorList>
            <consortium name="Molecular Ecology Group"/>
        </authorList>
    </citation>
    <scope>NUCLEOTIDE SEQUENCE</scope>
</reference>